<name>A0A077X099_9FUNG</name>
<organism evidence="2">
    <name type="scientific">Lichtheimia ramosa</name>
    <dbReference type="NCBI Taxonomy" id="688394"/>
    <lineage>
        <taxon>Eukaryota</taxon>
        <taxon>Fungi</taxon>
        <taxon>Fungi incertae sedis</taxon>
        <taxon>Mucoromycota</taxon>
        <taxon>Mucoromycotina</taxon>
        <taxon>Mucoromycetes</taxon>
        <taxon>Mucorales</taxon>
        <taxon>Lichtheimiaceae</taxon>
        <taxon>Lichtheimia</taxon>
    </lineage>
</organism>
<keyword evidence="1" id="KW-0175">Coiled coil</keyword>
<evidence type="ECO:0000313" key="2">
    <source>
        <dbReference type="EMBL" id="CDS12934.1"/>
    </source>
</evidence>
<dbReference type="EMBL" id="LK023368">
    <property type="protein sequence ID" value="CDS12934.1"/>
    <property type="molecule type" value="Genomic_DNA"/>
</dbReference>
<reference evidence="2" key="1">
    <citation type="journal article" date="2014" name="Genome Announc.">
        <title>De novo whole-genome sequence and genome annotation of Lichtheimia ramosa.</title>
        <authorList>
            <person name="Linde J."/>
            <person name="Schwartze V."/>
            <person name="Binder U."/>
            <person name="Lass-Florl C."/>
            <person name="Voigt K."/>
            <person name="Horn F."/>
        </authorList>
    </citation>
    <scope>NUCLEOTIDE SEQUENCE</scope>
    <source>
        <strain evidence="2">JMRC FSU:6197</strain>
    </source>
</reference>
<proteinExistence type="predicted"/>
<gene>
    <name evidence="2" type="ORF">LRAMOSA05118</name>
</gene>
<sequence>MSLNEDAMVPLDPLGSQSNSPLSFSRLFHGWSSFRDLECCTRKLEQRRQLLENLNESHPKSTSKLLHKKVQDAERDMDSATTNMDLKHEEEARSFSEIIQAMVSLIAEQDTKAIYAPLFSDLEEHSKMTLDTIQRRQIDLSQSISQVRDQLIQSHDFKMKCKAKMEKVQHDICDVQFPRDAKDIFTIQQHRIRQTRREWGIVVNNAENTAMNNVIQQGILHALLQTPGYDIPTCISNTLQSVMQDYIQHIEKAEQIYNLMQSLNNLWQKIQPLNDTLEKQMRQQQVKERMEQDIISIEKSLITLKHRIITFLTCNIDRQVNCIGIQAQNLEKEMDLIEQHLNQFKTNVLHPGIGERLHTVLKNFNLVLRNHAEFLRYIVDRDAAVQDRTLSYDDVVAVCKTPLSSPMEKVVEQLAEDAISTSLQPLIDKMDQLESLL</sequence>
<feature type="coiled-coil region" evidence="1">
    <location>
        <begin position="37"/>
        <end position="90"/>
    </location>
</feature>
<accession>A0A077X099</accession>
<evidence type="ECO:0000256" key="1">
    <source>
        <dbReference type="SAM" id="Coils"/>
    </source>
</evidence>
<dbReference type="OrthoDB" id="2253660at2759"/>
<dbReference type="AlphaFoldDB" id="A0A077X099"/>
<protein>
    <submittedName>
        <fullName evidence="2">Uncharacterized protein</fullName>
    </submittedName>
</protein>